<protein>
    <submittedName>
        <fullName evidence="1">Uracil-DNA glycosylase family protein</fullName>
    </submittedName>
</protein>
<keyword evidence="2" id="KW-1185">Reference proteome</keyword>
<dbReference type="CDD" id="cd10032">
    <property type="entry name" value="UDG-F6_HDG"/>
    <property type="match status" value="1"/>
</dbReference>
<dbReference type="Proteomes" id="UP000286598">
    <property type="component" value="Unassembled WGS sequence"/>
</dbReference>
<sequence>MNTERHPFTPFLPDGCRLLMLGSFPPGEQRWSMRFYYPNFTNDMWRIFGLCFFNDKLHFVDTEAKTFRLDRIIPFLNEHRIGMYDTATAVRRLKNTASDKDLEVVEPTDLKAMVRSLPSLTDIVTTGQKATDVLCACFDIKVQPKVGENVQFGFDDRTLRLWRMPSSSRAYPMKPERKAEFYSRMFSTLYDQA</sequence>
<name>A0A3R6ITF3_9BACT</name>
<dbReference type="Gene3D" id="3.40.470.10">
    <property type="entry name" value="Uracil-DNA glycosylase-like domain"/>
    <property type="match status" value="1"/>
</dbReference>
<evidence type="ECO:0000313" key="1">
    <source>
        <dbReference type="EMBL" id="RHK50052.1"/>
    </source>
</evidence>
<comment type="caution">
    <text evidence="1">The sequence shown here is derived from an EMBL/GenBank/DDBJ whole genome shotgun (WGS) entry which is preliminary data.</text>
</comment>
<reference evidence="1 2" key="1">
    <citation type="submission" date="2018-08" db="EMBL/GenBank/DDBJ databases">
        <title>A genome reference for cultivated species of the human gut microbiota.</title>
        <authorList>
            <person name="Zou Y."/>
            <person name="Xue W."/>
            <person name="Luo G."/>
        </authorList>
    </citation>
    <scope>NUCLEOTIDE SEQUENCE [LARGE SCALE GENOMIC DNA]</scope>
    <source>
        <strain evidence="1 2">AF42-9</strain>
    </source>
</reference>
<dbReference type="AlphaFoldDB" id="A0A3R6ITF3"/>
<gene>
    <name evidence="1" type="ORF">DW060_07910</name>
</gene>
<dbReference type="SUPFAM" id="SSF52141">
    <property type="entry name" value="Uracil-DNA glycosylase-like"/>
    <property type="match status" value="1"/>
</dbReference>
<dbReference type="EMBL" id="QRNO01000035">
    <property type="protein sequence ID" value="RHK50052.1"/>
    <property type="molecule type" value="Genomic_DNA"/>
</dbReference>
<proteinExistence type="predicted"/>
<dbReference type="InterPro" id="IPR036895">
    <property type="entry name" value="Uracil-DNA_glycosylase-like_sf"/>
</dbReference>
<dbReference type="OrthoDB" id="9794144at2"/>
<evidence type="ECO:0000313" key="2">
    <source>
        <dbReference type="Proteomes" id="UP000286598"/>
    </source>
</evidence>
<accession>A0A3R6ITF3</accession>
<organism evidence="1 2">
    <name type="scientific">Leyella stercorea</name>
    <dbReference type="NCBI Taxonomy" id="363265"/>
    <lineage>
        <taxon>Bacteria</taxon>
        <taxon>Pseudomonadati</taxon>
        <taxon>Bacteroidota</taxon>
        <taxon>Bacteroidia</taxon>
        <taxon>Bacteroidales</taxon>
        <taxon>Prevotellaceae</taxon>
        <taxon>Leyella</taxon>
    </lineage>
</organism>